<dbReference type="Pfam" id="PF00480">
    <property type="entry name" value="ROK"/>
    <property type="match status" value="1"/>
</dbReference>
<protein>
    <submittedName>
        <fullName evidence="3">ROK family transcriptional regulator</fullName>
    </submittedName>
</protein>
<evidence type="ECO:0000259" key="2">
    <source>
        <dbReference type="Pfam" id="PF12802"/>
    </source>
</evidence>
<reference evidence="3" key="1">
    <citation type="submission" date="2020-07" db="EMBL/GenBank/DDBJ databases">
        <authorList>
            <person name="Tarantini F.S."/>
            <person name="Hong K.W."/>
            <person name="Chan K.G."/>
        </authorList>
    </citation>
    <scope>NUCLEOTIDE SEQUENCE</scope>
    <source>
        <strain evidence="3">32-07</strain>
    </source>
</reference>
<dbReference type="SUPFAM" id="SSF46785">
    <property type="entry name" value="Winged helix' DNA-binding domain"/>
    <property type="match status" value="1"/>
</dbReference>
<evidence type="ECO:0000313" key="4">
    <source>
        <dbReference type="Proteomes" id="UP001049518"/>
    </source>
</evidence>
<dbReference type="InterPro" id="IPR000835">
    <property type="entry name" value="HTH_MarR-typ"/>
</dbReference>
<dbReference type="InterPro" id="IPR000600">
    <property type="entry name" value="ROK"/>
</dbReference>
<feature type="domain" description="HTH marR-type" evidence="2">
    <location>
        <begin position="16"/>
        <end position="63"/>
    </location>
</feature>
<dbReference type="CDD" id="cd23763">
    <property type="entry name" value="ASKHA_ATPase_ROK"/>
    <property type="match status" value="1"/>
</dbReference>
<dbReference type="PANTHER" id="PTHR18964:SF149">
    <property type="entry name" value="BIFUNCTIONAL UDP-N-ACETYLGLUCOSAMINE 2-EPIMERASE_N-ACETYLMANNOSAMINE KINASE"/>
    <property type="match status" value="1"/>
</dbReference>
<dbReference type="SUPFAM" id="SSF53067">
    <property type="entry name" value="Actin-like ATPase domain"/>
    <property type="match status" value="1"/>
</dbReference>
<evidence type="ECO:0000256" key="1">
    <source>
        <dbReference type="ARBA" id="ARBA00006479"/>
    </source>
</evidence>
<name>A0ABX8R022_9ACTN</name>
<dbReference type="EMBL" id="CP059572">
    <property type="protein sequence ID" value="QXJ24405.1"/>
    <property type="molecule type" value="Genomic_DNA"/>
</dbReference>
<sequence length="391" mass="40337">MIGGGGRPALLRRINETTVLARLHQAGPLRLGDLSDRTGLSRQTVAQVVASLAGDGLVEYVEAGREAPRSPGRPARLVRLRPDAAHVVGIDIGPHRTLVVVADLTGRIVAEDRGDSSRLRGPDEMLAHVRARVRAALSRGGVARETVRAVVAGTPGIVEAEHGVVVKAPDMPGWTSIDLADRLRPGFECPVMVENDVNLAVLAERWRGHGRDAGIVVAVQWGGRVGAGILVGDRLLRGAHGAAGEMGFLPGGGGPPVGAAPFGPFERRVGTAAIAELAGDDASPEDPGAATLTAAAAGDPAALEVVDTIAARFAEGLAPLVLILDPDLVVIGGGVVRAGPALLDALGRHLRDRTLVRPALALSALGDRAVALGAARLALDDVERRLFTVRS</sequence>
<organism evidence="3 4">
    <name type="scientific">Actinomadura graeca</name>
    <dbReference type="NCBI Taxonomy" id="2750812"/>
    <lineage>
        <taxon>Bacteria</taxon>
        <taxon>Bacillati</taxon>
        <taxon>Actinomycetota</taxon>
        <taxon>Actinomycetes</taxon>
        <taxon>Streptosporangiales</taxon>
        <taxon>Thermomonosporaceae</taxon>
        <taxon>Actinomadura</taxon>
    </lineage>
</organism>
<dbReference type="Proteomes" id="UP001049518">
    <property type="component" value="Chromosome"/>
</dbReference>
<dbReference type="PANTHER" id="PTHR18964">
    <property type="entry name" value="ROK (REPRESSOR, ORF, KINASE) FAMILY"/>
    <property type="match status" value="1"/>
</dbReference>
<dbReference type="Gene3D" id="1.10.10.10">
    <property type="entry name" value="Winged helix-like DNA-binding domain superfamily/Winged helix DNA-binding domain"/>
    <property type="match status" value="1"/>
</dbReference>
<gene>
    <name evidence="3" type="ORF">AGRA3207_005724</name>
</gene>
<dbReference type="Pfam" id="PF12802">
    <property type="entry name" value="MarR_2"/>
    <property type="match status" value="1"/>
</dbReference>
<accession>A0ABX8R022</accession>
<evidence type="ECO:0000313" key="3">
    <source>
        <dbReference type="EMBL" id="QXJ24405.1"/>
    </source>
</evidence>
<dbReference type="InterPro" id="IPR036388">
    <property type="entry name" value="WH-like_DNA-bd_sf"/>
</dbReference>
<dbReference type="InterPro" id="IPR036390">
    <property type="entry name" value="WH_DNA-bd_sf"/>
</dbReference>
<proteinExistence type="inferred from homology"/>
<dbReference type="InterPro" id="IPR043129">
    <property type="entry name" value="ATPase_NBD"/>
</dbReference>
<dbReference type="RefSeq" id="WP_231330174.1">
    <property type="nucleotide sequence ID" value="NZ_CP059572.1"/>
</dbReference>
<keyword evidence="4" id="KW-1185">Reference proteome</keyword>
<dbReference type="Gene3D" id="3.30.420.40">
    <property type="match status" value="2"/>
</dbReference>
<comment type="similarity">
    <text evidence="1">Belongs to the ROK (NagC/XylR) family.</text>
</comment>